<comment type="caution">
    <text evidence="3">The sequence shown here is derived from an EMBL/GenBank/DDBJ whole genome shotgun (WGS) entry which is preliminary data.</text>
</comment>
<dbReference type="GO" id="GO:0008168">
    <property type="term" value="F:methyltransferase activity"/>
    <property type="evidence" value="ECO:0007669"/>
    <property type="project" value="UniProtKB-KW"/>
</dbReference>
<dbReference type="EMBL" id="JACSQD010000001">
    <property type="protein sequence ID" value="MBD7994255.1"/>
    <property type="molecule type" value="Genomic_DNA"/>
</dbReference>
<feature type="region of interest" description="Disordered" evidence="1">
    <location>
        <begin position="1"/>
        <end position="34"/>
    </location>
</feature>
<dbReference type="InterPro" id="IPR029063">
    <property type="entry name" value="SAM-dependent_MTases_sf"/>
</dbReference>
<dbReference type="Proteomes" id="UP000609874">
    <property type="component" value="Unassembled WGS sequence"/>
</dbReference>
<sequence length="297" mass="32489">MTSQQPHEPHNGHHDSHKEGHQLSRHNAHQQADEPGLAEALDLDALLLHEHLQEIFEWTAAHQDSPGTIMDLGAGTGTGTLGLARTFPEARVVAVDQSVFMLERLASTADKHGLSNRISTQQVDLDSSWPQLAGVDLIWAASSMHHMSEPDGVFRRIGETLAPDGLLVVVEMDALPRHLPDDLGFGTPGLEHRCHAAVARAGWNAHPDWATAIQEAGMVLIDQRTFTHTTAQNPDLMVRSAQMFLSRIRAGLEDTLSPEDLAALDHLLDPSSPQFLGRRTDLAMHGSRTVWAARPRG</sequence>
<dbReference type="CDD" id="cd02440">
    <property type="entry name" value="AdoMet_MTases"/>
    <property type="match status" value="1"/>
</dbReference>
<evidence type="ECO:0000313" key="4">
    <source>
        <dbReference type="Proteomes" id="UP000609874"/>
    </source>
</evidence>
<evidence type="ECO:0000259" key="2">
    <source>
        <dbReference type="Pfam" id="PF13847"/>
    </source>
</evidence>
<protein>
    <submittedName>
        <fullName evidence="3">Methyltransferase domain-containing protein</fullName>
    </submittedName>
</protein>
<evidence type="ECO:0000256" key="1">
    <source>
        <dbReference type="SAM" id="MobiDB-lite"/>
    </source>
</evidence>
<proteinExistence type="predicted"/>
<organism evidence="3 4">
    <name type="scientific">Arthrobacter gallicola</name>
    <dbReference type="NCBI Taxonomy" id="2762225"/>
    <lineage>
        <taxon>Bacteria</taxon>
        <taxon>Bacillati</taxon>
        <taxon>Actinomycetota</taxon>
        <taxon>Actinomycetes</taxon>
        <taxon>Micrococcales</taxon>
        <taxon>Micrococcaceae</taxon>
        <taxon>Arthrobacter</taxon>
    </lineage>
</organism>
<dbReference type="GO" id="GO:0032259">
    <property type="term" value="P:methylation"/>
    <property type="evidence" value="ECO:0007669"/>
    <property type="project" value="UniProtKB-KW"/>
</dbReference>
<keyword evidence="3" id="KW-0808">Transferase</keyword>
<name>A0ABR8UNX8_9MICC</name>
<dbReference type="Pfam" id="PF13847">
    <property type="entry name" value="Methyltransf_31"/>
    <property type="match status" value="1"/>
</dbReference>
<reference evidence="3 4" key="1">
    <citation type="submission" date="2020-08" db="EMBL/GenBank/DDBJ databases">
        <title>A Genomic Blueprint of the Chicken Gut Microbiome.</title>
        <authorList>
            <person name="Gilroy R."/>
            <person name="Ravi A."/>
            <person name="Getino M."/>
            <person name="Pursley I."/>
            <person name="Horton D.L."/>
            <person name="Alikhan N.-F."/>
            <person name="Baker D."/>
            <person name="Gharbi K."/>
            <person name="Hall N."/>
            <person name="Watson M."/>
            <person name="Adriaenssens E.M."/>
            <person name="Foster-Nyarko E."/>
            <person name="Jarju S."/>
            <person name="Secka A."/>
            <person name="Antonio M."/>
            <person name="Oren A."/>
            <person name="Chaudhuri R."/>
            <person name="La Ragione R.M."/>
            <person name="Hildebrand F."/>
            <person name="Pallen M.J."/>
        </authorList>
    </citation>
    <scope>NUCLEOTIDE SEQUENCE [LARGE SCALE GENOMIC DNA]</scope>
    <source>
        <strain evidence="3 4">Sa2CUA1</strain>
    </source>
</reference>
<feature type="compositionally biased region" description="Basic and acidic residues" evidence="1">
    <location>
        <begin position="7"/>
        <end position="22"/>
    </location>
</feature>
<dbReference type="Gene3D" id="3.40.50.150">
    <property type="entry name" value="Vaccinia Virus protein VP39"/>
    <property type="match status" value="1"/>
</dbReference>
<dbReference type="PANTHER" id="PTHR43591">
    <property type="entry name" value="METHYLTRANSFERASE"/>
    <property type="match status" value="1"/>
</dbReference>
<dbReference type="SUPFAM" id="SSF53335">
    <property type="entry name" value="S-adenosyl-L-methionine-dependent methyltransferases"/>
    <property type="match status" value="1"/>
</dbReference>
<gene>
    <name evidence="3" type="ORF">H9639_02960</name>
</gene>
<dbReference type="RefSeq" id="WP_191806610.1">
    <property type="nucleotide sequence ID" value="NZ_JACSQD010000001.1"/>
</dbReference>
<keyword evidence="3" id="KW-0489">Methyltransferase</keyword>
<accession>A0ABR8UNX8</accession>
<feature type="domain" description="Methyltransferase" evidence="2">
    <location>
        <begin position="67"/>
        <end position="182"/>
    </location>
</feature>
<evidence type="ECO:0000313" key="3">
    <source>
        <dbReference type="EMBL" id="MBD7994255.1"/>
    </source>
</evidence>
<dbReference type="InterPro" id="IPR025714">
    <property type="entry name" value="Methyltranfer_dom"/>
</dbReference>
<keyword evidence="4" id="KW-1185">Reference proteome</keyword>